<dbReference type="EMBL" id="AZHX01000233">
    <property type="protein sequence ID" value="ETX08404.1"/>
    <property type="molecule type" value="Genomic_DNA"/>
</dbReference>
<comment type="caution">
    <text evidence="2">The sequence shown here is derived from an EMBL/GenBank/DDBJ whole genome shotgun (WGS) entry which is preliminary data.</text>
</comment>
<sequence length="285" mass="31800">MADDVYVGKELGTAELTITDEMVQHYINGLDEPNAWYTSDSPFGGPVAPAIIFQDISSRFKGWYLPNLYGNLWRQQSWEVHAPVRVGQTLSCNATVSDRYRKRDRDVVVQSVWLHDAEGRLVALGMHHQSFLEQTEGGVKLRDASTKEGAKTHTEPTGEPLSLELKKTLTAEMCDQFFYTSRNYHNDKAESEKLGFNDVVVGGRMTLSCISELLTRHFGRGFYLGGHVDVKFVNVLWLNEPFTTRGVITGRTQENGHTRAQVAVTCEKADGTKLIVGTASALEDV</sequence>
<gene>
    <name evidence="2" type="ORF">ETSY2_05655</name>
</gene>
<accession>W4MDJ2</accession>
<keyword evidence="3" id="KW-1185">Reference proteome</keyword>
<dbReference type="InterPro" id="IPR039569">
    <property type="entry name" value="FAS1-like_DH_region"/>
</dbReference>
<evidence type="ECO:0000259" key="1">
    <source>
        <dbReference type="Pfam" id="PF13452"/>
    </source>
</evidence>
<dbReference type="HOGENOM" id="CLU_975512_0_0_7"/>
<dbReference type="Proteomes" id="UP000019140">
    <property type="component" value="Unassembled WGS sequence"/>
</dbReference>
<dbReference type="Gene3D" id="3.10.129.10">
    <property type="entry name" value="Hotdog Thioesterase"/>
    <property type="match status" value="2"/>
</dbReference>
<dbReference type="SUPFAM" id="SSF54637">
    <property type="entry name" value="Thioesterase/thiol ester dehydrase-isomerase"/>
    <property type="match status" value="2"/>
</dbReference>
<dbReference type="Pfam" id="PF13452">
    <property type="entry name" value="FAS1_DH_region"/>
    <property type="match status" value="1"/>
</dbReference>
<feature type="domain" description="FAS1-like dehydratase" evidence="1">
    <location>
        <begin position="7"/>
        <end position="122"/>
    </location>
</feature>
<reference evidence="2 3" key="1">
    <citation type="journal article" date="2014" name="Nature">
        <title>An environmental bacterial taxon with a large and distinct metabolic repertoire.</title>
        <authorList>
            <person name="Wilson M.C."/>
            <person name="Mori T."/>
            <person name="Ruckert C."/>
            <person name="Uria A.R."/>
            <person name="Helf M.J."/>
            <person name="Takada K."/>
            <person name="Gernert C."/>
            <person name="Steffens U.A."/>
            <person name="Heycke N."/>
            <person name="Schmitt S."/>
            <person name="Rinke C."/>
            <person name="Helfrich E.J."/>
            <person name="Brachmann A.O."/>
            <person name="Gurgui C."/>
            <person name="Wakimoto T."/>
            <person name="Kracht M."/>
            <person name="Crusemann M."/>
            <person name="Hentschel U."/>
            <person name="Abe I."/>
            <person name="Matsunaga S."/>
            <person name="Kalinowski J."/>
            <person name="Takeyama H."/>
            <person name="Piel J."/>
        </authorList>
    </citation>
    <scope>NUCLEOTIDE SEQUENCE [LARGE SCALE GENOMIC DNA]</scope>
    <source>
        <strain evidence="3">TSY2</strain>
    </source>
</reference>
<dbReference type="CDD" id="cd03441">
    <property type="entry name" value="R_hydratase_like"/>
    <property type="match status" value="1"/>
</dbReference>
<dbReference type="InterPro" id="IPR029069">
    <property type="entry name" value="HotDog_dom_sf"/>
</dbReference>
<evidence type="ECO:0000313" key="3">
    <source>
        <dbReference type="Proteomes" id="UP000019140"/>
    </source>
</evidence>
<proteinExistence type="predicted"/>
<evidence type="ECO:0000313" key="2">
    <source>
        <dbReference type="EMBL" id="ETX08404.1"/>
    </source>
</evidence>
<organism evidence="2 3">
    <name type="scientific">Candidatus Entotheonella gemina</name>
    <dbReference type="NCBI Taxonomy" id="1429439"/>
    <lineage>
        <taxon>Bacteria</taxon>
        <taxon>Pseudomonadati</taxon>
        <taxon>Nitrospinota/Tectimicrobiota group</taxon>
        <taxon>Candidatus Tectimicrobiota</taxon>
        <taxon>Candidatus Entotheonellia</taxon>
        <taxon>Candidatus Entotheonellales</taxon>
        <taxon>Candidatus Entotheonellaceae</taxon>
        <taxon>Candidatus Entotheonella</taxon>
    </lineage>
</organism>
<protein>
    <recommendedName>
        <fullName evidence="1">FAS1-like dehydratase domain-containing protein</fullName>
    </recommendedName>
</protein>
<name>W4MDJ2_9BACT</name>
<dbReference type="AlphaFoldDB" id="W4MDJ2"/>